<sequence length="384" mass="42643">MGGDSAKSSSTPAQGVILEAIQHWEEQTCLRFRRAFLVNLWYINFRTDSQGCWSQVGMETLGAQDLNLGPGCEFTQVVIHELGHAVGFFHEQSRSDRDSSVLILWENVPRDTYSQFTHTYEINYDVPFDVTSVMQYSQSASCRSSQAFSPDPFEKNTIVTLDPHMQLRMGNKQLSFRDRKLANLMYTCSDSCPNIVDLKCENEGFLFKAATAPASEPCTCVCPHNSRGERCEDLTESYYGVPSCGGNITSEGTFETPGFPNRDVNYESCTWWIQAPEGQVAQLTFDEFSFASRLDAPSNKYDGKCVFERVEVRLRDRYRGKMPGPARGPGRAALCSGPRRASFPTVEAPPAGPGSGRARSGRHPIGPSPGRVSHQARAESGLKR</sequence>
<keyword evidence="2" id="KW-1185">Reference proteome</keyword>
<reference evidence="1 2" key="1">
    <citation type="journal article" date="2020" name="Cell">
        <title>Large-Scale Comparative Analyses of Tick Genomes Elucidate Their Genetic Diversity and Vector Capacities.</title>
        <authorList>
            <consortium name="Tick Genome and Microbiome Consortium (TIGMIC)"/>
            <person name="Jia N."/>
            <person name="Wang J."/>
            <person name="Shi W."/>
            <person name="Du L."/>
            <person name="Sun Y."/>
            <person name="Zhan W."/>
            <person name="Jiang J.F."/>
            <person name="Wang Q."/>
            <person name="Zhang B."/>
            <person name="Ji P."/>
            <person name="Bell-Sakyi L."/>
            <person name="Cui X.M."/>
            <person name="Yuan T.T."/>
            <person name="Jiang B.G."/>
            <person name="Yang W.F."/>
            <person name="Lam T.T."/>
            <person name="Chang Q.C."/>
            <person name="Ding S.J."/>
            <person name="Wang X.J."/>
            <person name="Zhu J.G."/>
            <person name="Ruan X.D."/>
            <person name="Zhao L."/>
            <person name="Wei J.T."/>
            <person name="Ye R.Z."/>
            <person name="Que T.C."/>
            <person name="Du C.H."/>
            <person name="Zhou Y.H."/>
            <person name="Cheng J.X."/>
            <person name="Dai P.F."/>
            <person name="Guo W.B."/>
            <person name="Han X.H."/>
            <person name="Huang E.J."/>
            <person name="Li L.F."/>
            <person name="Wei W."/>
            <person name="Gao Y.C."/>
            <person name="Liu J.Z."/>
            <person name="Shao H.Z."/>
            <person name="Wang X."/>
            <person name="Wang C.C."/>
            <person name="Yang T.C."/>
            <person name="Huo Q.B."/>
            <person name="Li W."/>
            <person name="Chen H.Y."/>
            <person name="Chen S.E."/>
            <person name="Zhou L.G."/>
            <person name="Ni X.B."/>
            <person name="Tian J.H."/>
            <person name="Sheng Y."/>
            <person name="Liu T."/>
            <person name="Pan Y.S."/>
            <person name="Xia L.Y."/>
            <person name="Li J."/>
            <person name="Zhao F."/>
            <person name="Cao W.C."/>
        </authorList>
    </citation>
    <scope>NUCLEOTIDE SEQUENCE [LARGE SCALE GENOMIC DNA]</scope>
    <source>
        <strain evidence="1">Iper-2018</strain>
    </source>
</reference>
<protein>
    <submittedName>
        <fullName evidence="1">Uncharacterized protein</fullName>
    </submittedName>
</protein>
<dbReference type="Proteomes" id="UP000805193">
    <property type="component" value="Unassembled WGS sequence"/>
</dbReference>
<evidence type="ECO:0000313" key="2">
    <source>
        <dbReference type="Proteomes" id="UP000805193"/>
    </source>
</evidence>
<dbReference type="EMBL" id="JABSTQ010011288">
    <property type="protein sequence ID" value="KAG0413149.1"/>
    <property type="molecule type" value="Genomic_DNA"/>
</dbReference>
<proteinExistence type="predicted"/>
<accession>A0AC60P178</accession>
<evidence type="ECO:0000313" key="1">
    <source>
        <dbReference type="EMBL" id="KAG0413149.1"/>
    </source>
</evidence>
<name>A0AC60P178_IXOPE</name>
<comment type="caution">
    <text evidence="1">The sequence shown here is derived from an EMBL/GenBank/DDBJ whole genome shotgun (WGS) entry which is preliminary data.</text>
</comment>
<gene>
    <name evidence="1" type="ORF">HPB47_009723</name>
</gene>
<organism evidence="1 2">
    <name type="scientific">Ixodes persulcatus</name>
    <name type="common">Taiga tick</name>
    <dbReference type="NCBI Taxonomy" id="34615"/>
    <lineage>
        <taxon>Eukaryota</taxon>
        <taxon>Metazoa</taxon>
        <taxon>Ecdysozoa</taxon>
        <taxon>Arthropoda</taxon>
        <taxon>Chelicerata</taxon>
        <taxon>Arachnida</taxon>
        <taxon>Acari</taxon>
        <taxon>Parasitiformes</taxon>
        <taxon>Ixodida</taxon>
        <taxon>Ixodoidea</taxon>
        <taxon>Ixodidae</taxon>
        <taxon>Ixodinae</taxon>
        <taxon>Ixodes</taxon>
    </lineage>
</organism>